<evidence type="ECO:0000256" key="3">
    <source>
        <dbReference type="ARBA" id="ARBA00022833"/>
    </source>
</evidence>
<sequence>MAGIECEICLNYFDEKERRPKNLQCGHTFCLACMETSFAKGNPLCSLCRTPHNAETIDNIPFNFRLEELIRKKYKQSQSEIEEDEGFSHGNCLQHERNRNYFLCQTHNVYVCAECMLDEHKLGKCQLKSYKDELLERKEELKVIVDDNISSFETHVKGLKGKTCSKDKDIESATEEIERLQLLINSKKEEIKKDAEIREKYEHVLMEIQLKIKSFESDKEKIDNANKKRSILNVCDKINKEKHSLNDWLLSSIKNSKNLSVYLHMLESEDTMLKEGENKYSKVDLKNSYIHINALREDVRPTTENIILPHGIIFGLLPSNPTVFMTISASDVQIGTVYIKLTCPPQWMKQMVQLCTNLKGKTFKGTNFSSVSDKGAEGERIRCKQYVENGNSKSSTNFIPSLEERTCNAGRKRGDVQVCDEGPGFIIFTREGTFPDTNRVMLGHVISGIETVDTAIHKHTFESLNISEIGIALESIG</sequence>
<dbReference type="InterPro" id="IPR029000">
    <property type="entry name" value="Cyclophilin-like_dom_sf"/>
</dbReference>
<evidence type="ECO:0000256" key="4">
    <source>
        <dbReference type="PROSITE-ProRule" id="PRU00175"/>
    </source>
</evidence>
<dbReference type="InterPro" id="IPR001841">
    <property type="entry name" value="Znf_RING"/>
</dbReference>
<feature type="domain" description="RING-type" evidence="5">
    <location>
        <begin position="6"/>
        <end position="49"/>
    </location>
</feature>
<dbReference type="PROSITE" id="PS50089">
    <property type="entry name" value="ZF_RING_2"/>
    <property type="match status" value="1"/>
</dbReference>
<dbReference type="Gene3D" id="2.40.100.10">
    <property type="entry name" value="Cyclophilin-like"/>
    <property type="match status" value="1"/>
</dbReference>
<reference evidence="6 7" key="1">
    <citation type="submission" date="2024-05" db="EMBL/GenBank/DDBJ databases">
        <authorList>
            <person name="Wallberg A."/>
        </authorList>
    </citation>
    <scope>NUCLEOTIDE SEQUENCE [LARGE SCALE GENOMIC DNA]</scope>
</reference>
<dbReference type="PANTHER" id="PTHR25462">
    <property type="entry name" value="BONUS, ISOFORM C-RELATED"/>
    <property type="match status" value="1"/>
</dbReference>
<dbReference type="Pfam" id="PF13639">
    <property type="entry name" value="zf-RING_2"/>
    <property type="match status" value="1"/>
</dbReference>
<evidence type="ECO:0000313" key="6">
    <source>
        <dbReference type="EMBL" id="CAL4063491.1"/>
    </source>
</evidence>
<comment type="caution">
    <text evidence="6">The sequence shown here is derived from an EMBL/GenBank/DDBJ whole genome shotgun (WGS) entry which is preliminary data.</text>
</comment>
<dbReference type="Gene3D" id="3.30.40.10">
    <property type="entry name" value="Zinc/RING finger domain, C3HC4 (zinc finger)"/>
    <property type="match status" value="1"/>
</dbReference>
<dbReference type="SUPFAM" id="SSF50891">
    <property type="entry name" value="Cyclophilin-like"/>
    <property type="match status" value="1"/>
</dbReference>
<evidence type="ECO:0000256" key="1">
    <source>
        <dbReference type="ARBA" id="ARBA00022723"/>
    </source>
</evidence>
<keyword evidence="7" id="KW-1185">Reference proteome</keyword>
<proteinExistence type="predicted"/>
<evidence type="ECO:0000259" key="5">
    <source>
        <dbReference type="PROSITE" id="PS50089"/>
    </source>
</evidence>
<dbReference type="Proteomes" id="UP001497623">
    <property type="component" value="Unassembled WGS sequence"/>
</dbReference>
<dbReference type="PANTHER" id="PTHR25462:SF296">
    <property type="entry name" value="MEIOTIC P26, ISOFORM F"/>
    <property type="match status" value="1"/>
</dbReference>
<dbReference type="PROSITE" id="PS00518">
    <property type="entry name" value="ZF_RING_1"/>
    <property type="match status" value="1"/>
</dbReference>
<keyword evidence="3" id="KW-0862">Zinc</keyword>
<evidence type="ECO:0000313" key="7">
    <source>
        <dbReference type="Proteomes" id="UP001497623"/>
    </source>
</evidence>
<dbReference type="EMBL" id="CAXKWB010001156">
    <property type="protein sequence ID" value="CAL4063491.1"/>
    <property type="molecule type" value="Genomic_DNA"/>
</dbReference>
<protein>
    <recommendedName>
        <fullName evidence="5">RING-type domain-containing protein</fullName>
    </recommendedName>
</protein>
<dbReference type="InterPro" id="IPR047153">
    <property type="entry name" value="TRIM45/56/19-like"/>
</dbReference>
<dbReference type="GO" id="GO:0061630">
    <property type="term" value="F:ubiquitin protein ligase activity"/>
    <property type="evidence" value="ECO:0007669"/>
    <property type="project" value="TreeGrafter"/>
</dbReference>
<dbReference type="SUPFAM" id="SSF57845">
    <property type="entry name" value="B-box zinc-binding domain"/>
    <property type="match status" value="1"/>
</dbReference>
<dbReference type="InterPro" id="IPR017907">
    <property type="entry name" value="Znf_RING_CS"/>
</dbReference>
<dbReference type="GO" id="GO:0008270">
    <property type="term" value="F:zinc ion binding"/>
    <property type="evidence" value="ECO:0007669"/>
    <property type="project" value="UniProtKB-KW"/>
</dbReference>
<dbReference type="SUPFAM" id="SSF57850">
    <property type="entry name" value="RING/U-box"/>
    <property type="match status" value="1"/>
</dbReference>
<organism evidence="6 7">
    <name type="scientific">Meganyctiphanes norvegica</name>
    <name type="common">Northern krill</name>
    <name type="synonym">Thysanopoda norvegica</name>
    <dbReference type="NCBI Taxonomy" id="48144"/>
    <lineage>
        <taxon>Eukaryota</taxon>
        <taxon>Metazoa</taxon>
        <taxon>Ecdysozoa</taxon>
        <taxon>Arthropoda</taxon>
        <taxon>Crustacea</taxon>
        <taxon>Multicrustacea</taxon>
        <taxon>Malacostraca</taxon>
        <taxon>Eumalacostraca</taxon>
        <taxon>Eucarida</taxon>
        <taxon>Euphausiacea</taxon>
        <taxon>Euphausiidae</taxon>
        <taxon>Meganyctiphanes</taxon>
    </lineage>
</organism>
<keyword evidence="2 4" id="KW-0863">Zinc-finger</keyword>
<dbReference type="SMART" id="SM00184">
    <property type="entry name" value="RING"/>
    <property type="match status" value="1"/>
</dbReference>
<accession>A0AAV2PSE8</accession>
<dbReference type="InterPro" id="IPR013083">
    <property type="entry name" value="Znf_RING/FYVE/PHD"/>
</dbReference>
<gene>
    <name evidence="6" type="ORF">MNOR_LOCUS3391</name>
</gene>
<name>A0AAV2PSE8_MEGNR</name>
<keyword evidence="1" id="KW-0479">Metal-binding</keyword>
<evidence type="ECO:0000256" key="2">
    <source>
        <dbReference type="ARBA" id="ARBA00022771"/>
    </source>
</evidence>
<dbReference type="AlphaFoldDB" id="A0AAV2PSE8"/>